<dbReference type="GO" id="GO:0004553">
    <property type="term" value="F:hydrolase activity, hydrolyzing O-glycosyl compounds"/>
    <property type="evidence" value="ECO:0007669"/>
    <property type="project" value="TreeGrafter"/>
</dbReference>
<dbReference type="GO" id="GO:0005975">
    <property type="term" value="P:carbohydrate metabolic process"/>
    <property type="evidence" value="ECO:0007669"/>
    <property type="project" value="InterPro"/>
</dbReference>
<proteinExistence type="predicted"/>
<organism evidence="2">
    <name type="scientific">uncultured Actinosynnema sp</name>
    <dbReference type="NCBI Taxonomy" id="905025"/>
    <lineage>
        <taxon>Bacteria</taxon>
        <taxon>Bacillati</taxon>
        <taxon>Actinomycetota</taxon>
        <taxon>Actinomycetes</taxon>
        <taxon>Pseudonocardiales</taxon>
        <taxon>Pseudonocardiaceae</taxon>
        <taxon>Actinosynnema</taxon>
        <taxon>environmental samples</taxon>
    </lineage>
</organism>
<reference evidence="2" key="1">
    <citation type="journal article" date="2013" name="Environ. Microbiol.">
        <title>Seasonally variable intestinal metagenomes of the red palm weevil (Rhynchophorus ferrugineus).</title>
        <authorList>
            <person name="Jia S."/>
            <person name="Zhang X."/>
            <person name="Zhang G."/>
            <person name="Yin A."/>
            <person name="Zhang S."/>
            <person name="Li F."/>
            <person name="Wang L."/>
            <person name="Zhao D."/>
            <person name="Yun Q."/>
            <person name="Tala"/>
            <person name="Wang J."/>
            <person name="Sun G."/>
            <person name="Baabdullah M."/>
            <person name="Yu X."/>
            <person name="Hu S."/>
            <person name="Al-Mssallem I.S."/>
            <person name="Yu J."/>
        </authorList>
    </citation>
    <scope>NUCLEOTIDE SEQUENCE</scope>
</reference>
<dbReference type="InterPro" id="IPR008928">
    <property type="entry name" value="6-hairpin_glycosidase_sf"/>
</dbReference>
<dbReference type="Gene3D" id="1.50.10.10">
    <property type="match status" value="1"/>
</dbReference>
<dbReference type="EMBL" id="KF122507">
    <property type="protein sequence ID" value="AIA89803.1"/>
    <property type="molecule type" value="Genomic_DNA"/>
</dbReference>
<dbReference type="InterPro" id="IPR012341">
    <property type="entry name" value="6hp_glycosidase-like_sf"/>
</dbReference>
<sequence length="75" mass="8602">MVILRFLLQNVGFEIHEVTGPDEYTALVNNNYYTNKMAQQNLKYAAELAQQFGDKDEKSKLWAEAAQENVLCTCQ</sequence>
<dbReference type="Pfam" id="PF03632">
    <property type="entry name" value="Glyco_hydro_65m"/>
    <property type="match status" value="1"/>
</dbReference>
<dbReference type="PANTHER" id="PTHR11051:SF8">
    <property type="entry name" value="PROTEIN-GLUCOSYLGALACTOSYLHYDROXYLYSINE GLUCOSIDASE"/>
    <property type="match status" value="1"/>
</dbReference>
<dbReference type="SUPFAM" id="SSF48208">
    <property type="entry name" value="Six-hairpin glycosidases"/>
    <property type="match status" value="1"/>
</dbReference>
<dbReference type="PANTHER" id="PTHR11051">
    <property type="entry name" value="GLYCOSYL HYDROLASE-RELATED"/>
    <property type="match status" value="1"/>
</dbReference>
<accession>A0A060BZF4</accession>
<evidence type="ECO:0000313" key="2">
    <source>
        <dbReference type="EMBL" id="AIA89803.1"/>
    </source>
</evidence>
<dbReference type="InterPro" id="IPR005195">
    <property type="entry name" value="Glyco_hydro_65_M"/>
</dbReference>
<dbReference type="AlphaFoldDB" id="A0A060BZF4"/>
<feature type="domain" description="Glycoside hydrolase family 65 central catalytic" evidence="1">
    <location>
        <begin position="13"/>
        <end position="63"/>
    </location>
</feature>
<protein>
    <submittedName>
        <fullName evidence="2">Glyco_hydro_65m</fullName>
    </submittedName>
</protein>
<name>A0A060BZF4_9PSEU</name>
<evidence type="ECO:0000259" key="1">
    <source>
        <dbReference type="Pfam" id="PF03632"/>
    </source>
</evidence>